<proteinExistence type="predicted"/>
<dbReference type="Proteomes" id="UP001056120">
    <property type="component" value="Linkage Group LG26"/>
</dbReference>
<reference evidence="2" key="1">
    <citation type="journal article" date="2022" name="Mol. Ecol. Resour.">
        <title>The genomes of chicory, endive, great burdock and yacon provide insights into Asteraceae palaeo-polyploidization history and plant inulin production.</title>
        <authorList>
            <person name="Fan W."/>
            <person name="Wang S."/>
            <person name="Wang H."/>
            <person name="Wang A."/>
            <person name="Jiang F."/>
            <person name="Liu H."/>
            <person name="Zhao H."/>
            <person name="Xu D."/>
            <person name="Zhang Y."/>
        </authorList>
    </citation>
    <scope>NUCLEOTIDE SEQUENCE [LARGE SCALE GENOMIC DNA]</scope>
    <source>
        <strain evidence="2">cv. Yunnan</strain>
    </source>
</reference>
<accession>A0ACB8ZFW0</accession>
<protein>
    <submittedName>
        <fullName evidence="1">Uncharacterized protein</fullName>
    </submittedName>
</protein>
<reference evidence="1 2" key="2">
    <citation type="journal article" date="2022" name="Mol. Ecol. Resour.">
        <title>The genomes of chicory, endive, great burdock and yacon provide insights into Asteraceae paleo-polyploidization history and plant inulin production.</title>
        <authorList>
            <person name="Fan W."/>
            <person name="Wang S."/>
            <person name="Wang H."/>
            <person name="Wang A."/>
            <person name="Jiang F."/>
            <person name="Liu H."/>
            <person name="Zhao H."/>
            <person name="Xu D."/>
            <person name="Zhang Y."/>
        </authorList>
    </citation>
    <scope>NUCLEOTIDE SEQUENCE [LARGE SCALE GENOMIC DNA]</scope>
    <source>
        <strain evidence="2">cv. Yunnan</strain>
        <tissue evidence="1">Leaves</tissue>
    </source>
</reference>
<comment type="caution">
    <text evidence="1">The sequence shown here is derived from an EMBL/GenBank/DDBJ whole genome shotgun (WGS) entry which is preliminary data.</text>
</comment>
<sequence>MVASLHCKDTASVLLFHCLPHAGIYLGYATAFLLRRPDVSLFHRRRLRRRFHRRANHPPPLKVSKLRHYRRTKRPQTKYRRCGELRRL</sequence>
<gene>
    <name evidence="1" type="ORF">L1987_79220</name>
</gene>
<name>A0ACB8ZFW0_9ASTR</name>
<dbReference type="EMBL" id="CM042043">
    <property type="protein sequence ID" value="KAI3696210.1"/>
    <property type="molecule type" value="Genomic_DNA"/>
</dbReference>
<evidence type="ECO:0000313" key="2">
    <source>
        <dbReference type="Proteomes" id="UP001056120"/>
    </source>
</evidence>
<keyword evidence="2" id="KW-1185">Reference proteome</keyword>
<evidence type="ECO:0000313" key="1">
    <source>
        <dbReference type="EMBL" id="KAI3696210.1"/>
    </source>
</evidence>
<organism evidence="1 2">
    <name type="scientific">Smallanthus sonchifolius</name>
    <dbReference type="NCBI Taxonomy" id="185202"/>
    <lineage>
        <taxon>Eukaryota</taxon>
        <taxon>Viridiplantae</taxon>
        <taxon>Streptophyta</taxon>
        <taxon>Embryophyta</taxon>
        <taxon>Tracheophyta</taxon>
        <taxon>Spermatophyta</taxon>
        <taxon>Magnoliopsida</taxon>
        <taxon>eudicotyledons</taxon>
        <taxon>Gunneridae</taxon>
        <taxon>Pentapetalae</taxon>
        <taxon>asterids</taxon>
        <taxon>campanulids</taxon>
        <taxon>Asterales</taxon>
        <taxon>Asteraceae</taxon>
        <taxon>Asteroideae</taxon>
        <taxon>Heliantheae alliance</taxon>
        <taxon>Millerieae</taxon>
        <taxon>Smallanthus</taxon>
    </lineage>
</organism>